<dbReference type="AlphaFoldDB" id="A0AAW0CXU4"/>
<keyword evidence="1" id="KW-0479">Metal-binding</keyword>
<evidence type="ECO:0000313" key="9">
    <source>
        <dbReference type="Proteomes" id="UP001383192"/>
    </source>
</evidence>
<dbReference type="EMBL" id="JAYKXP010000027">
    <property type="protein sequence ID" value="KAK7043929.1"/>
    <property type="molecule type" value="Genomic_DNA"/>
</dbReference>
<dbReference type="SMART" id="SM00355">
    <property type="entry name" value="ZnF_C2H2"/>
    <property type="match status" value="3"/>
</dbReference>
<dbReference type="InterPro" id="IPR036236">
    <property type="entry name" value="Znf_C2H2_sf"/>
</dbReference>
<dbReference type="Proteomes" id="UP001383192">
    <property type="component" value="Unassembled WGS sequence"/>
</dbReference>
<organism evidence="8 9">
    <name type="scientific">Paramarasmius palmivorus</name>
    <dbReference type="NCBI Taxonomy" id="297713"/>
    <lineage>
        <taxon>Eukaryota</taxon>
        <taxon>Fungi</taxon>
        <taxon>Dikarya</taxon>
        <taxon>Basidiomycota</taxon>
        <taxon>Agaricomycotina</taxon>
        <taxon>Agaricomycetes</taxon>
        <taxon>Agaricomycetidae</taxon>
        <taxon>Agaricales</taxon>
        <taxon>Marasmiineae</taxon>
        <taxon>Marasmiaceae</taxon>
        <taxon>Paramarasmius</taxon>
    </lineage>
</organism>
<evidence type="ECO:0000313" key="8">
    <source>
        <dbReference type="EMBL" id="KAK7043929.1"/>
    </source>
</evidence>
<feature type="domain" description="C2H2-type" evidence="7">
    <location>
        <begin position="298"/>
        <end position="327"/>
    </location>
</feature>
<feature type="compositionally biased region" description="Polar residues" evidence="5">
    <location>
        <begin position="223"/>
        <end position="234"/>
    </location>
</feature>
<dbReference type="PANTHER" id="PTHR23235:SF120">
    <property type="entry name" value="KRUPPEL-LIKE FACTOR 15"/>
    <property type="match status" value="1"/>
</dbReference>
<evidence type="ECO:0000259" key="7">
    <source>
        <dbReference type="PROSITE" id="PS50157"/>
    </source>
</evidence>
<dbReference type="GO" id="GO:0000981">
    <property type="term" value="F:DNA-binding transcription factor activity, RNA polymerase II-specific"/>
    <property type="evidence" value="ECO:0007669"/>
    <property type="project" value="TreeGrafter"/>
</dbReference>
<evidence type="ECO:0000256" key="1">
    <source>
        <dbReference type="ARBA" id="ARBA00022723"/>
    </source>
</evidence>
<accession>A0AAW0CXU4</accession>
<gene>
    <name evidence="8" type="ORF">VNI00_008095</name>
</gene>
<feature type="chain" id="PRO_5043810471" description="C2H2-type domain-containing protein" evidence="6">
    <location>
        <begin position="19"/>
        <end position="368"/>
    </location>
</feature>
<dbReference type="GO" id="GO:0008270">
    <property type="term" value="F:zinc ion binding"/>
    <property type="evidence" value="ECO:0007669"/>
    <property type="project" value="UniProtKB-KW"/>
</dbReference>
<dbReference type="InterPro" id="IPR013087">
    <property type="entry name" value="Znf_C2H2_type"/>
</dbReference>
<comment type="caution">
    <text evidence="8">The sequence shown here is derived from an EMBL/GenBank/DDBJ whole genome shotgun (WGS) entry which is preliminary data.</text>
</comment>
<evidence type="ECO:0000256" key="6">
    <source>
        <dbReference type="SAM" id="SignalP"/>
    </source>
</evidence>
<evidence type="ECO:0000256" key="4">
    <source>
        <dbReference type="PROSITE-ProRule" id="PRU00042"/>
    </source>
</evidence>
<dbReference type="PROSITE" id="PS50157">
    <property type="entry name" value="ZINC_FINGER_C2H2_2"/>
    <property type="match status" value="2"/>
</dbReference>
<keyword evidence="9" id="KW-1185">Reference proteome</keyword>
<evidence type="ECO:0000256" key="5">
    <source>
        <dbReference type="SAM" id="MobiDB-lite"/>
    </source>
</evidence>
<feature type="region of interest" description="Disordered" evidence="5">
    <location>
        <begin position="189"/>
        <end position="271"/>
    </location>
</feature>
<keyword evidence="6" id="KW-0732">Signal</keyword>
<dbReference type="Pfam" id="PF00096">
    <property type="entry name" value="zf-C2H2"/>
    <property type="match status" value="1"/>
</dbReference>
<dbReference type="PROSITE" id="PS00028">
    <property type="entry name" value="ZINC_FINGER_C2H2_1"/>
    <property type="match status" value="2"/>
</dbReference>
<dbReference type="Gene3D" id="3.30.160.60">
    <property type="entry name" value="Classic Zinc Finger"/>
    <property type="match status" value="1"/>
</dbReference>
<feature type="compositionally biased region" description="Basic residues" evidence="5">
    <location>
        <begin position="254"/>
        <end position="266"/>
    </location>
</feature>
<protein>
    <recommendedName>
        <fullName evidence="7">C2H2-type domain-containing protein</fullName>
    </recommendedName>
</protein>
<name>A0AAW0CXU4_9AGAR</name>
<dbReference type="SUPFAM" id="SSF57667">
    <property type="entry name" value="beta-beta-alpha zinc fingers"/>
    <property type="match status" value="1"/>
</dbReference>
<keyword evidence="3" id="KW-0862">Zinc</keyword>
<proteinExistence type="predicted"/>
<reference evidence="8 9" key="1">
    <citation type="submission" date="2024-01" db="EMBL/GenBank/DDBJ databases">
        <title>A draft genome for a cacao thread blight-causing isolate of Paramarasmius palmivorus.</title>
        <authorList>
            <person name="Baruah I.K."/>
            <person name="Bukari Y."/>
            <person name="Amoako-Attah I."/>
            <person name="Meinhardt L.W."/>
            <person name="Bailey B.A."/>
            <person name="Cohen S.P."/>
        </authorList>
    </citation>
    <scope>NUCLEOTIDE SEQUENCE [LARGE SCALE GENOMIC DNA]</scope>
    <source>
        <strain evidence="8 9">GH-12</strain>
    </source>
</reference>
<sequence>MSFSLPLHLLGHVQLVISTPSARNDASFELRPLQLDQKSSGTIPSTIHIKAVETPEGMTFELSGDDSPASTPLTDLSTPPEYDALSSIHQQSWQNNLGLDSDPYFGLTPDFDNWLNGMPSDGLEFGVASEGLVFPSSFSNTSSIGHAFSDSYSEQKPDTLNPMYALPSPSFKPSMDTFSTLSTSPFLPFPTSNDVPSIEKVEDSTSSSTDSESSEFRERSSSIAESNDGASSNASTSRPQTRSNSPSSSTSSGTKKRSTQHRPRPFRCKEPGCDRVFTSNYTRETHMLTHRPKPKQSYQCTIGCGALFSRKHDRFRHEVSQHGKPTQWTCTHCAQYFSSEKTLSVHSCDRPLRFQWRPQRSDEHHMIQ</sequence>
<evidence type="ECO:0000256" key="3">
    <source>
        <dbReference type="ARBA" id="ARBA00022833"/>
    </source>
</evidence>
<dbReference type="PANTHER" id="PTHR23235">
    <property type="entry name" value="KRUEPPEL-LIKE TRANSCRIPTION FACTOR"/>
    <property type="match status" value="1"/>
</dbReference>
<feature type="signal peptide" evidence="6">
    <location>
        <begin position="1"/>
        <end position="18"/>
    </location>
</feature>
<dbReference type="GO" id="GO:0000978">
    <property type="term" value="F:RNA polymerase II cis-regulatory region sequence-specific DNA binding"/>
    <property type="evidence" value="ECO:0007669"/>
    <property type="project" value="TreeGrafter"/>
</dbReference>
<keyword evidence="2 4" id="KW-0863">Zinc-finger</keyword>
<evidence type="ECO:0000256" key="2">
    <source>
        <dbReference type="ARBA" id="ARBA00022771"/>
    </source>
</evidence>
<feature type="domain" description="C2H2-type" evidence="7">
    <location>
        <begin position="266"/>
        <end position="295"/>
    </location>
</feature>
<feature type="compositionally biased region" description="Low complexity" evidence="5">
    <location>
        <begin position="235"/>
        <end position="253"/>
    </location>
</feature>